<organism evidence="9 10">
    <name type="scientific">Enterococcus casseliflavus</name>
    <name type="common">Enterococcus flavescens</name>
    <dbReference type="NCBI Taxonomy" id="37734"/>
    <lineage>
        <taxon>Bacteria</taxon>
        <taxon>Bacillati</taxon>
        <taxon>Bacillota</taxon>
        <taxon>Bacilli</taxon>
        <taxon>Lactobacillales</taxon>
        <taxon>Enterococcaceae</taxon>
        <taxon>Enterococcus</taxon>
    </lineage>
</organism>
<dbReference type="EMBL" id="QRMZ01000015">
    <property type="protein sequence ID" value="RHK05777.1"/>
    <property type="molecule type" value="Genomic_DNA"/>
</dbReference>
<dbReference type="InterPro" id="IPR029062">
    <property type="entry name" value="Class_I_gatase-like"/>
</dbReference>
<dbReference type="HAMAP" id="MF_00295">
    <property type="entry name" value="MetA_acyltransf"/>
    <property type="match status" value="1"/>
</dbReference>
<proteinExistence type="inferred from homology"/>
<keyword evidence="2 7" id="KW-0028">Amino-acid biosynthesis</keyword>
<dbReference type="GO" id="GO:0005737">
    <property type="term" value="C:cytoplasm"/>
    <property type="evidence" value="ECO:0007669"/>
    <property type="project" value="UniProtKB-SubCell"/>
</dbReference>
<dbReference type="GO" id="GO:0019281">
    <property type="term" value="P:L-methionine biosynthetic process from homoserine via O-succinyl-L-homoserine and cystathionine"/>
    <property type="evidence" value="ECO:0007669"/>
    <property type="project" value="InterPro"/>
</dbReference>
<evidence type="ECO:0000256" key="5">
    <source>
        <dbReference type="ARBA" id="ARBA00023315"/>
    </source>
</evidence>
<name>A0A415EQY7_ENTCA</name>
<evidence type="ECO:0000313" key="10">
    <source>
        <dbReference type="Proteomes" id="UP000286288"/>
    </source>
</evidence>
<feature type="binding site" evidence="7">
    <location>
        <position position="191"/>
    </location>
    <ligand>
        <name>substrate</name>
    </ligand>
</feature>
<comment type="caution">
    <text evidence="7">Lacks conserved residue(s) required for the propagation of feature annotation.</text>
</comment>
<feature type="site" description="Important for substrate specificity" evidence="7">
    <location>
        <position position="191"/>
    </location>
</feature>
<dbReference type="Proteomes" id="UP000286288">
    <property type="component" value="Unassembled WGS sequence"/>
</dbReference>
<comment type="catalytic activity">
    <reaction evidence="6 7">
        <text>L-homoserine + acetyl-CoA = O-acetyl-L-homoserine + CoA</text>
        <dbReference type="Rhea" id="RHEA:13701"/>
        <dbReference type="ChEBI" id="CHEBI:57287"/>
        <dbReference type="ChEBI" id="CHEBI:57288"/>
        <dbReference type="ChEBI" id="CHEBI:57476"/>
        <dbReference type="ChEBI" id="CHEBI:57716"/>
        <dbReference type="EC" id="2.3.1.31"/>
    </reaction>
</comment>
<dbReference type="InterPro" id="IPR005697">
    <property type="entry name" value="HST_MetA"/>
</dbReference>
<gene>
    <name evidence="7" type="primary">metAA</name>
    <name evidence="9" type="ORF">DW084_11575</name>
</gene>
<dbReference type="GO" id="GO:0004414">
    <property type="term" value="F:homoserine O-acetyltransferase activity"/>
    <property type="evidence" value="ECO:0007669"/>
    <property type="project" value="UniProtKB-EC"/>
</dbReference>
<dbReference type="Gene3D" id="3.40.50.880">
    <property type="match status" value="1"/>
</dbReference>
<keyword evidence="4 7" id="KW-0486">Methionine biosynthesis</keyword>
<evidence type="ECO:0000256" key="3">
    <source>
        <dbReference type="ARBA" id="ARBA00022679"/>
    </source>
</evidence>
<sequence length="322" mass="36892">MPIIIPKELPAAAVLQKENVFALLQHKAVKQEIRPLKIAIVNLMPKKIATENQLLRLLSQSPLQIEVTLLKMKYHESKNTSVDHMEKFYQEFSVIQSQRFDGLIITGAPVEKMAFEAIDYWQELQAIMDWSQTNCTSVLHICWGAQAGLYYHYDIDKVLYPSKLFGVFEQAVTHFHPLVRGFDDVFYTPHSRYTGIDEGQLAQAPLEILAAGVETGPSIFVSEDHKNAFLLGHFEYHTTTLNEEYLRDMERGLATALPKNYFAYDRLGGKITNRWRGHASLFFSNWINETYLRTPYDLSVTPTKEGYRIGSEPEGRVSINDD</sequence>
<comment type="pathway">
    <text evidence="7">Amino-acid biosynthesis; L-methionine biosynthesis via de novo pathway; O-acetyl-L-homoserine from L-homoserine: step 1/1.</text>
</comment>
<evidence type="ECO:0000313" key="9">
    <source>
        <dbReference type="EMBL" id="RHK05777.1"/>
    </source>
</evidence>
<evidence type="ECO:0000256" key="6">
    <source>
        <dbReference type="ARBA" id="ARBA00049043"/>
    </source>
</evidence>
<keyword evidence="5 7" id="KW-0012">Acyltransferase</keyword>
<comment type="function">
    <text evidence="7">Transfers an acetyl group from acetyl-CoA to L-homoserine, forming acetyl-L-homoserine.</text>
</comment>
<accession>A0A415EQY7</accession>
<dbReference type="UniPathway" id="UPA00051">
    <property type="reaction ID" value="UER00074"/>
</dbReference>
<evidence type="ECO:0000256" key="8">
    <source>
        <dbReference type="PIRSR" id="PIRSR000450-1"/>
    </source>
</evidence>
<keyword evidence="3 7" id="KW-0808">Transferase</keyword>
<dbReference type="CDD" id="cd03131">
    <property type="entry name" value="GATase1_HTS"/>
    <property type="match status" value="1"/>
</dbReference>
<dbReference type="NCBIfam" id="TIGR01001">
    <property type="entry name" value="metA"/>
    <property type="match status" value="1"/>
</dbReference>
<dbReference type="GO" id="GO:0008899">
    <property type="term" value="F:homoserine O-succinyltransferase activity"/>
    <property type="evidence" value="ECO:0007669"/>
    <property type="project" value="UniProtKB-UniRule"/>
</dbReference>
<comment type="caution">
    <text evidence="9">The sequence shown here is derived from an EMBL/GenBank/DDBJ whole genome shotgun (WGS) entry which is preliminary data.</text>
</comment>
<protein>
    <recommendedName>
        <fullName evidence="7">Homoserine O-acetyltransferase</fullName>
        <shortName evidence="7">HAT</shortName>
        <ecNumber evidence="7">2.3.1.31</ecNumber>
    </recommendedName>
    <alternativeName>
        <fullName evidence="7">Homoserine transacetylase</fullName>
        <shortName evidence="7">HTA</shortName>
    </alternativeName>
</protein>
<evidence type="ECO:0000256" key="4">
    <source>
        <dbReference type="ARBA" id="ARBA00023167"/>
    </source>
</evidence>
<dbReference type="InterPro" id="IPR033752">
    <property type="entry name" value="MetA_family"/>
</dbReference>
<feature type="active site" evidence="7">
    <location>
        <position position="235"/>
    </location>
</feature>
<dbReference type="EC" id="2.3.1.31" evidence="7"/>
<reference evidence="9 10" key="1">
    <citation type="submission" date="2018-08" db="EMBL/GenBank/DDBJ databases">
        <title>A genome reference for cultivated species of the human gut microbiota.</title>
        <authorList>
            <person name="Zou Y."/>
            <person name="Xue W."/>
            <person name="Luo G."/>
        </authorList>
    </citation>
    <scope>NUCLEOTIDE SEQUENCE [LARGE SCALE GENOMIC DNA]</scope>
    <source>
        <strain evidence="9 10">AF48-16</strain>
    </source>
</reference>
<dbReference type="SUPFAM" id="SSF52317">
    <property type="entry name" value="Class I glutamine amidotransferase-like"/>
    <property type="match status" value="1"/>
</dbReference>
<comment type="subcellular location">
    <subcellularLocation>
        <location evidence="7">Cytoplasm</location>
    </subcellularLocation>
</comment>
<dbReference type="Pfam" id="PF04204">
    <property type="entry name" value="HTS"/>
    <property type="match status" value="1"/>
</dbReference>
<evidence type="ECO:0000256" key="2">
    <source>
        <dbReference type="ARBA" id="ARBA00022605"/>
    </source>
</evidence>
<comment type="similarity">
    <text evidence="7">Belongs to the MetA family.</text>
</comment>
<feature type="active site" description="Proton acceptor" evidence="7">
    <location>
        <position position="233"/>
    </location>
</feature>
<evidence type="ECO:0000256" key="7">
    <source>
        <dbReference type="HAMAP-Rule" id="MF_00295"/>
    </source>
</evidence>
<dbReference type="AlphaFoldDB" id="A0A415EQY7"/>
<dbReference type="PIRSF" id="PIRSF000450">
    <property type="entry name" value="H_ser_succinyltr"/>
    <property type="match status" value="1"/>
</dbReference>
<evidence type="ECO:0000256" key="1">
    <source>
        <dbReference type="ARBA" id="ARBA00022490"/>
    </source>
</evidence>
<feature type="binding site" evidence="7">
    <location>
        <position position="163"/>
    </location>
    <ligand>
        <name>substrate</name>
    </ligand>
</feature>
<dbReference type="PANTHER" id="PTHR20919:SF0">
    <property type="entry name" value="HOMOSERINE O-SUCCINYLTRANSFERASE"/>
    <property type="match status" value="1"/>
</dbReference>
<keyword evidence="1 7" id="KW-0963">Cytoplasm</keyword>
<dbReference type="PANTHER" id="PTHR20919">
    <property type="entry name" value="HOMOSERINE O-SUCCINYLTRANSFERASE"/>
    <property type="match status" value="1"/>
</dbReference>
<feature type="active site" description="Acyl-thioester intermediate" evidence="7 8">
    <location>
        <position position="142"/>
    </location>
</feature>
<feature type="binding site" evidence="7">
    <location>
        <position position="247"/>
    </location>
    <ligand>
        <name>substrate</name>
    </ligand>
</feature>
<feature type="site" description="Important for acyl-CoA specificity" evidence="7">
    <location>
        <position position="111"/>
    </location>
</feature>